<dbReference type="PRINTS" id="PR00504">
    <property type="entry name" value="CHROMODOMAIN"/>
</dbReference>
<evidence type="ECO:0000259" key="3">
    <source>
        <dbReference type="PROSITE" id="PS50013"/>
    </source>
</evidence>
<dbReference type="SMART" id="SM00298">
    <property type="entry name" value="CHROMO"/>
    <property type="match status" value="2"/>
</dbReference>
<dbReference type="InterPro" id="IPR051219">
    <property type="entry name" value="Heterochromatin_chromo-domain"/>
</dbReference>
<dbReference type="InterPro" id="IPR016197">
    <property type="entry name" value="Chromo-like_dom_sf"/>
</dbReference>
<dbReference type="CDD" id="cd00034">
    <property type="entry name" value="CSD"/>
    <property type="match status" value="1"/>
</dbReference>
<dbReference type="GO" id="GO:0000792">
    <property type="term" value="C:heterochromatin"/>
    <property type="evidence" value="ECO:0007669"/>
    <property type="project" value="UniProtKB-ARBA"/>
</dbReference>
<dbReference type="Pfam" id="PF01393">
    <property type="entry name" value="Chromo_shadow"/>
    <property type="match status" value="1"/>
</dbReference>
<protein>
    <recommendedName>
        <fullName evidence="3">Chromo domain-containing protein</fullName>
    </recommendedName>
</protein>
<sequence>MISFYNCFAMGEFDKESDLWSSQSSPRSDDEACEFTVERIVDRRIVDGRLEYLLKWDGYSEDENSWEPMENLHCFEMIELFERKKLIELMARERKYLIGRDGSEQMMSKFEQGFDVEAVLNVVMVDGELLHLVKFRGSDTVELVPANLVNEKWPCLVIEFYERRIQFSNSY</sequence>
<dbReference type="PROSITE" id="PS00598">
    <property type="entry name" value="CHROMO_1"/>
    <property type="match status" value="1"/>
</dbReference>
<name>A0A085N6U5_9BILA</name>
<dbReference type="Gene3D" id="2.40.50.40">
    <property type="match status" value="2"/>
</dbReference>
<dbReference type="PANTHER" id="PTHR22812">
    <property type="entry name" value="CHROMOBOX PROTEIN"/>
    <property type="match status" value="1"/>
</dbReference>
<dbReference type="GO" id="GO:0005634">
    <property type="term" value="C:nucleus"/>
    <property type="evidence" value="ECO:0007669"/>
    <property type="project" value="UniProtKB-SubCell"/>
</dbReference>
<dbReference type="EMBL" id="KL367543">
    <property type="protein sequence ID" value="KFD65191.1"/>
    <property type="molecule type" value="Genomic_DNA"/>
</dbReference>
<dbReference type="InterPro" id="IPR023779">
    <property type="entry name" value="Chromodomain_CS"/>
</dbReference>
<proteinExistence type="predicted"/>
<keyword evidence="2" id="KW-0539">Nucleus</keyword>
<dbReference type="PROSITE" id="PS50013">
    <property type="entry name" value="CHROMO_2"/>
    <property type="match status" value="1"/>
</dbReference>
<dbReference type="InterPro" id="IPR008251">
    <property type="entry name" value="Chromo_shadow_dom"/>
</dbReference>
<dbReference type="InterPro" id="IPR017984">
    <property type="entry name" value="Chromo_dom_subgr"/>
</dbReference>
<gene>
    <name evidence="4" type="ORF">M514_07007</name>
</gene>
<reference evidence="4" key="1">
    <citation type="journal article" date="2014" name="Nat. Genet.">
        <title>Genome and transcriptome of the porcine whipworm Trichuris suis.</title>
        <authorList>
            <person name="Jex A.R."/>
            <person name="Nejsum P."/>
            <person name="Schwarz E.M."/>
            <person name="Hu L."/>
            <person name="Young N.D."/>
            <person name="Hall R.S."/>
            <person name="Korhonen P.K."/>
            <person name="Liao S."/>
            <person name="Thamsborg S."/>
            <person name="Xia J."/>
            <person name="Xu P."/>
            <person name="Wang S."/>
            <person name="Scheerlinck J.P."/>
            <person name="Hofmann A."/>
            <person name="Sternberg P.W."/>
            <person name="Wang J."/>
            <person name="Gasser R.B."/>
        </authorList>
    </citation>
    <scope>NUCLEOTIDE SEQUENCE [LARGE SCALE GENOMIC DNA]</scope>
    <source>
        <strain evidence="4">DCEP-RM93F</strain>
    </source>
</reference>
<evidence type="ECO:0000256" key="1">
    <source>
        <dbReference type="ARBA" id="ARBA00004123"/>
    </source>
</evidence>
<dbReference type="InterPro" id="IPR000953">
    <property type="entry name" value="Chromo/chromo_shadow_dom"/>
</dbReference>
<dbReference type="AlphaFoldDB" id="A0A085N6U5"/>
<evidence type="ECO:0000313" key="4">
    <source>
        <dbReference type="EMBL" id="KFD65191.1"/>
    </source>
</evidence>
<feature type="domain" description="Chromo" evidence="3">
    <location>
        <begin position="35"/>
        <end position="93"/>
    </location>
</feature>
<dbReference type="SUPFAM" id="SSF54160">
    <property type="entry name" value="Chromo domain-like"/>
    <property type="match status" value="2"/>
</dbReference>
<organism evidence="4">
    <name type="scientific">Trichuris suis</name>
    <name type="common">pig whipworm</name>
    <dbReference type="NCBI Taxonomy" id="68888"/>
    <lineage>
        <taxon>Eukaryota</taxon>
        <taxon>Metazoa</taxon>
        <taxon>Ecdysozoa</taxon>
        <taxon>Nematoda</taxon>
        <taxon>Enoplea</taxon>
        <taxon>Dorylaimia</taxon>
        <taxon>Trichinellida</taxon>
        <taxon>Trichuridae</taxon>
        <taxon>Trichuris</taxon>
    </lineage>
</organism>
<comment type="subcellular location">
    <subcellularLocation>
        <location evidence="1">Nucleus</location>
    </subcellularLocation>
</comment>
<dbReference type="InterPro" id="IPR023780">
    <property type="entry name" value="Chromo_domain"/>
</dbReference>
<dbReference type="SMART" id="SM00300">
    <property type="entry name" value="ChSh"/>
    <property type="match status" value="1"/>
</dbReference>
<dbReference type="Proteomes" id="UP000030758">
    <property type="component" value="Unassembled WGS sequence"/>
</dbReference>
<dbReference type="Pfam" id="PF00385">
    <property type="entry name" value="Chromo"/>
    <property type="match status" value="1"/>
</dbReference>
<accession>A0A085N6U5</accession>
<evidence type="ECO:0000256" key="2">
    <source>
        <dbReference type="ARBA" id="ARBA00023242"/>
    </source>
</evidence>